<dbReference type="SUPFAM" id="SSF47473">
    <property type="entry name" value="EF-hand"/>
    <property type="match status" value="1"/>
</dbReference>
<name>A0AAI8YS43_9PEZI</name>
<dbReference type="Gene3D" id="1.10.238.10">
    <property type="entry name" value="EF-hand"/>
    <property type="match status" value="1"/>
</dbReference>
<dbReference type="EMBL" id="CAVMBE010000003">
    <property type="protein sequence ID" value="CAK3807847.1"/>
    <property type="molecule type" value="Genomic_DNA"/>
</dbReference>
<evidence type="ECO:0000313" key="6">
    <source>
        <dbReference type="Proteomes" id="UP001296104"/>
    </source>
</evidence>
<dbReference type="GO" id="GO:0016460">
    <property type="term" value="C:myosin II complex"/>
    <property type="evidence" value="ECO:0007669"/>
    <property type="project" value="TreeGrafter"/>
</dbReference>
<organism evidence="5 6">
    <name type="scientific">Lecanosticta acicola</name>
    <dbReference type="NCBI Taxonomy" id="111012"/>
    <lineage>
        <taxon>Eukaryota</taxon>
        <taxon>Fungi</taxon>
        <taxon>Dikarya</taxon>
        <taxon>Ascomycota</taxon>
        <taxon>Pezizomycotina</taxon>
        <taxon>Dothideomycetes</taxon>
        <taxon>Dothideomycetidae</taxon>
        <taxon>Mycosphaerellales</taxon>
        <taxon>Mycosphaerellaceae</taxon>
        <taxon>Lecanosticta</taxon>
    </lineage>
</organism>
<gene>
    <name evidence="5" type="ORF">LECACI_7A000970</name>
</gene>
<evidence type="ECO:0000256" key="4">
    <source>
        <dbReference type="SAM" id="MobiDB-lite"/>
    </source>
</evidence>
<keyword evidence="3" id="KW-0106">Calcium</keyword>
<evidence type="ECO:0000256" key="2">
    <source>
        <dbReference type="ARBA" id="ARBA00022737"/>
    </source>
</evidence>
<sequence length="191" mass="21254">MPPRRKQPAAAAAKPPAKRRSKLAKDSSITAEQEAEIQDAFALFSTPNEEFQDSKDGVIATNDVRRCLIALNLPPRDQKELRAFIEIADPEGTGWVPYSRFVFIAAAQMNNQDDGDEDARREEVAKAFRLFTRGEERLITLTDLRRIAKDLREDVPESVMKDMLREATGGGLGGVSTEEFEGVMRRAGVFG</sequence>
<comment type="caution">
    <text evidence="5">The sequence shown here is derived from an EMBL/GenBank/DDBJ whole genome shotgun (WGS) entry which is preliminary data.</text>
</comment>
<evidence type="ECO:0000256" key="1">
    <source>
        <dbReference type="ARBA" id="ARBA00020786"/>
    </source>
</evidence>
<evidence type="ECO:0000313" key="5">
    <source>
        <dbReference type="EMBL" id="CAK3807847.1"/>
    </source>
</evidence>
<keyword evidence="6" id="KW-1185">Reference proteome</keyword>
<reference evidence="5" key="1">
    <citation type="submission" date="2023-11" db="EMBL/GenBank/DDBJ databases">
        <authorList>
            <person name="Alioto T."/>
            <person name="Alioto T."/>
            <person name="Gomez Garrido J."/>
        </authorList>
    </citation>
    <scope>NUCLEOTIDE SEQUENCE</scope>
</reference>
<dbReference type="InterPro" id="IPR050230">
    <property type="entry name" value="CALM/Myosin/TropC-like"/>
</dbReference>
<keyword evidence="2" id="KW-0677">Repeat</keyword>
<dbReference type="PANTHER" id="PTHR23048">
    <property type="entry name" value="MYOSIN LIGHT CHAIN 1, 3"/>
    <property type="match status" value="1"/>
</dbReference>
<accession>A0AAI8YS43</accession>
<dbReference type="AlphaFoldDB" id="A0AAI8YS43"/>
<proteinExistence type="predicted"/>
<feature type="region of interest" description="Disordered" evidence="4">
    <location>
        <begin position="1"/>
        <end position="31"/>
    </location>
</feature>
<evidence type="ECO:0000256" key="3">
    <source>
        <dbReference type="ARBA" id="ARBA00022837"/>
    </source>
</evidence>
<dbReference type="Proteomes" id="UP001296104">
    <property type="component" value="Unassembled WGS sequence"/>
</dbReference>
<dbReference type="FunFam" id="1.10.238.10:FF:000001">
    <property type="entry name" value="Calmodulin 1"/>
    <property type="match status" value="1"/>
</dbReference>
<protein>
    <recommendedName>
        <fullName evidence="1">Calmodulin</fullName>
    </recommendedName>
</protein>
<dbReference type="InterPro" id="IPR011992">
    <property type="entry name" value="EF-hand-dom_pair"/>
</dbReference>
<dbReference type="PANTHER" id="PTHR23048:SF59">
    <property type="entry name" value="EF-HAND SUPERFAMILY PROTEIN"/>
    <property type="match status" value="1"/>
</dbReference>